<evidence type="ECO:0000313" key="1">
    <source>
        <dbReference type="EMBL" id="USW58060.1"/>
    </source>
</evidence>
<evidence type="ECO:0000313" key="2">
    <source>
        <dbReference type="Proteomes" id="UP001056384"/>
    </source>
</evidence>
<keyword evidence="2" id="KW-1185">Reference proteome</keyword>
<dbReference type="EMBL" id="CP099427">
    <property type="protein sequence ID" value="USW58060.1"/>
    <property type="molecule type" value="Genomic_DNA"/>
</dbReference>
<name>A0A9Q9B4F9_9PEZI</name>
<protein>
    <submittedName>
        <fullName evidence="1">Uncharacterized protein</fullName>
    </submittedName>
</protein>
<proteinExistence type="predicted"/>
<sequence length="105" mass="11967">MLMLACIASVNARKPFAKWSSERQVAKDERLQLHERRRALPPNVYNVQYSQNAIEHKDNFIAPPIITSRPLIDHGTAELRPIVHVTSFSTEVRKGKRESSPTTAF</sequence>
<dbReference type="AlphaFoldDB" id="A0A9Q9B4F9"/>
<accession>A0A9Q9B4F9</accession>
<dbReference type="Proteomes" id="UP001056384">
    <property type="component" value="Chromosome 10"/>
</dbReference>
<gene>
    <name evidence="1" type="ORF">Slin15195_G113790</name>
</gene>
<organism evidence="1 2">
    <name type="scientific">Septoria linicola</name>
    <dbReference type="NCBI Taxonomy" id="215465"/>
    <lineage>
        <taxon>Eukaryota</taxon>
        <taxon>Fungi</taxon>
        <taxon>Dikarya</taxon>
        <taxon>Ascomycota</taxon>
        <taxon>Pezizomycotina</taxon>
        <taxon>Dothideomycetes</taxon>
        <taxon>Dothideomycetidae</taxon>
        <taxon>Mycosphaerellales</taxon>
        <taxon>Mycosphaerellaceae</taxon>
        <taxon>Septoria</taxon>
    </lineage>
</organism>
<reference evidence="1" key="1">
    <citation type="submission" date="2022-06" db="EMBL/GenBank/DDBJ databases">
        <title>Complete genome sequences of two strains of the flax pathogen Septoria linicola.</title>
        <authorList>
            <person name="Lapalu N."/>
            <person name="Simon A."/>
            <person name="Demenou B."/>
            <person name="Paumier D."/>
            <person name="Guillot M.-P."/>
            <person name="Gout L."/>
            <person name="Valade R."/>
        </authorList>
    </citation>
    <scope>NUCLEOTIDE SEQUENCE</scope>
    <source>
        <strain evidence="1">SE15195</strain>
    </source>
</reference>